<dbReference type="GO" id="GO:0006120">
    <property type="term" value="P:mitochondrial electron transport, NADH to ubiquinone"/>
    <property type="evidence" value="ECO:0007669"/>
    <property type="project" value="InterPro"/>
</dbReference>
<keyword evidence="2" id="KW-1133">Transmembrane helix</keyword>
<name>A0AAV2S7S6_MEGNR</name>
<dbReference type="Pfam" id="PF09782">
    <property type="entry name" value="NDUF_B6"/>
    <property type="match status" value="1"/>
</dbReference>
<organism evidence="3 4">
    <name type="scientific">Meganyctiphanes norvegica</name>
    <name type="common">Northern krill</name>
    <name type="synonym">Thysanopoda norvegica</name>
    <dbReference type="NCBI Taxonomy" id="48144"/>
    <lineage>
        <taxon>Eukaryota</taxon>
        <taxon>Metazoa</taxon>
        <taxon>Ecdysozoa</taxon>
        <taxon>Arthropoda</taxon>
        <taxon>Crustacea</taxon>
        <taxon>Multicrustacea</taxon>
        <taxon>Malacostraca</taxon>
        <taxon>Eumalacostraca</taxon>
        <taxon>Eucarida</taxon>
        <taxon>Euphausiacea</taxon>
        <taxon>Euphausiidae</taxon>
        <taxon>Meganyctiphanes</taxon>
    </lineage>
</organism>
<dbReference type="PANTHER" id="PTHR21106:SF2">
    <property type="entry name" value="NADH DEHYDROGENASE [UBIQUINONE] 1 BETA SUBCOMPLEX SUBUNIT 6"/>
    <property type="match status" value="1"/>
</dbReference>
<evidence type="ECO:0000313" key="3">
    <source>
        <dbReference type="EMBL" id="CAL4162950.1"/>
    </source>
</evidence>
<feature type="region of interest" description="Disordered" evidence="1">
    <location>
        <begin position="148"/>
        <end position="176"/>
    </location>
</feature>
<evidence type="ECO:0008006" key="5">
    <source>
        <dbReference type="Google" id="ProtNLM"/>
    </source>
</evidence>
<evidence type="ECO:0000256" key="1">
    <source>
        <dbReference type="SAM" id="MobiDB-lite"/>
    </source>
</evidence>
<accession>A0AAV2S7S6</accession>
<dbReference type="InterPro" id="IPR019174">
    <property type="entry name" value="NADH_DH_b-subcmplx_su6"/>
</dbReference>
<comment type="caution">
    <text evidence="3">The sequence shown here is derived from an EMBL/GenBank/DDBJ whole genome shotgun (WGS) entry which is preliminary data.</text>
</comment>
<protein>
    <recommendedName>
        <fullName evidence="5">NADH dehydrogenase [ubiquinone] 1 beta subcomplex subunit 6</fullName>
    </recommendedName>
</protein>
<reference evidence="3 4" key="1">
    <citation type="submission" date="2024-05" db="EMBL/GenBank/DDBJ databases">
        <authorList>
            <person name="Wallberg A."/>
        </authorList>
    </citation>
    <scope>NUCLEOTIDE SEQUENCE [LARGE SCALE GENOMIC DNA]</scope>
</reference>
<keyword evidence="2" id="KW-0812">Transmembrane</keyword>
<dbReference type="EMBL" id="CAXKWB010045873">
    <property type="protein sequence ID" value="CAL4162950.1"/>
    <property type="molecule type" value="Genomic_DNA"/>
</dbReference>
<feature type="non-terminal residue" evidence="3">
    <location>
        <position position="176"/>
    </location>
</feature>
<feature type="transmembrane region" description="Helical" evidence="2">
    <location>
        <begin position="104"/>
        <end position="125"/>
    </location>
</feature>
<gene>
    <name evidence="3" type="ORF">MNOR_LOCUS32908</name>
</gene>
<proteinExistence type="predicted"/>
<dbReference type="Proteomes" id="UP001497623">
    <property type="component" value="Unassembled WGS sequence"/>
</dbReference>
<dbReference type="AlphaFoldDB" id="A0AAV2S7S6"/>
<evidence type="ECO:0000313" key="4">
    <source>
        <dbReference type="Proteomes" id="UP001497623"/>
    </source>
</evidence>
<keyword evidence="4" id="KW-1185">Reference proteome</keyword>
<dbReference type="PANTHER" id="PTHR21106">
    <property type="entry name" value="NADH DEHYDROGENASE [UBIQUINONE] 1 BETA SUBCOMPLEX SUBUNIT 6"/>
    <property type="match status" value="1"/>
</dbReference>
<evidence type="ECO:0000256" key="2">
    <source>
        <dbReference type="SAM" id="Phobius"/>
    </source>
</evidence>
<feature type="non-terminal residue" evidence="3">
    <location>
        <position position="1"/>
    </location>
</feature>
<keyword evidence="2" id="KW-0472">Membrane</keyword>
<dbReference type="GO" id="GO:0005739">
    <property type="term" value="C:mitochondrion"/>
    <property type="evidence" value="ECO:0007669"/>
    <property type="project" value="GOC"/>
</dbReference>
<sequence length="176" mass="20074">TGKQSRIANYQITGKQSDTGGVKAFPIEGPLKNERNRLAGMTDEQRAYRKQWLKDQILTEREPRAVPGMYEARHNPIRRFYRAPLDAIFKPLIPVLGYNSAAMYRWFTGKFLMIGAVTLATAYYFKYNAHDWTRKGGWRVIQSNHMKTPGSPDWLAPPERTASSDYASAGFKNSPI</sequence>